<dbReference type="AlphaFoldDB" id="A0A2P8H8V0"/>
<dbReference type="Gene3D" id="3.30.460.40">
    <property type="match status" value="1"/>
</dbReference>
<evidence type="ECO:0000313" key="3">
    <source>
        <dbReference type="Proteomes" id="UP000240971"/>
    </source>
</evidence>
<accession>A0A2P8H8V0</accession>
<dbReference type="SUPFAM" id="SSF81301">
    <property type="entry name" value="Nucleotidyltransferase"/>
    <property type="match status" value="1"/>
</dbReference>
<name>A0A2P8H8V0_CHINA</name>
<dbReference type="InterPro" id="IPR045792">
    <property type="entry name" value="DUF6036"/>
</dbReference>
<dbReference type="RefSeq" id="WP_106531376.1">
    <property type="nucleotide sequence ID" value="NZ_PYAW01000011.1"/>
</dbReference>
<dbReference type="Pfam" id="PF19502">
    <property type="entry name" value="DUF6036"/>
    <property type="match status" value="1"/>
</dbReference>
<evidence type="ECO:0000259" key="1">
    <source>
        <dbReference type="Pfam" id="PF19502"/>
    </source>
</evidence>
<comment type="caution">
    <text evidence="2">The sequence shown here is derived from an EMBL/GenBank/DDBJ whole genome shotgun (WGS) entry which is preliminary data.</text>
</comment>
<sequence>MDVYDEELLGFWNALNEAGVQYIMVGGVATNLHGYQRATEDVDIWLKDTIENRRNLRNAFVRYELGDFDSLERIQFVPGWTTFNLNNGIILDIMTSLKGMEEHTFDECLEYASIAEIENIKIPFLHINHLIEAKKAANRPKDRVDIQALERIKSIRENDPDH</sequence>
<keyword evidence="2" id="KW-0808">Transferase</keyword>
<protein>
    <submittedName>
        <fullName evidence="2">Nucleotidyltransferase DUF2204</fullName>
    </submittedName>
</protein>
<dbReference type="OrthoDB" id="121150at2"/>
<proteinExistence type="predicted"/>
<gene>
    <name evidence="2" type="ORF">CLV51_11119</name>
</gene>
<feature type="domain" description="DUF6036" evidence="1">
    <location>
        <begin position="19"/>
        <end position="154"/>
    </location>
</feature>
<organism evidence="2 3">
    <name type="scientific">Chitinophaga niastensis</name>
    <dbReference type="NCBI Taxonomy" id="536980"/>
    <lineage>
        <taxon>Bacteria</taxon>
        <taxon>Pseudomonadati</taxon>
        <taxon>Bacteroidota</taxon>
        <taxon>Chitinophagia</taxon>
        <taxon>Chitinophagales</taxon>
        <taxon>Chitinophagaceae</taxon>
        <taxon>Chitinophaga</taxon>
    </lineage>
</organism>
<dbReference type="EMBL" id="PYAW01000011">
    <property type="protein sequence ID" value="PSL42634.1"/>
    <property type="molecule type" value="Genomic_DNA"/>
</dbReference>
<dbReference type="GO" id="GO:0016740">
    <property type="term" value="F:transferase activity"/>
    <property type="evidence" value="ECO:0007669"/>
    <property type="project" value="UniProtKB-KW"/>
</dbReference>
<keyword evidence="3" id="KW-1185">Reference proteome</keyword>
<reference evidence="2 3" key="1">
    <citation type="submission" date="2018-03" db="EMBL/GenBank/DDBJ databases">
        <title>Genomic Encyclopedia of Archaeal and Bacterial Type Strains, Phase II (KMG-II): from individual species to whole genera.</title>
        <authorList>
            <person name="Goeker M."/>
        </authorList>
    </citation>
    <scope>NUCLEOTIDE SEQUENCE [LARGE SCALE GENOMIC DNA]</scope>
    <source>
        <strain evidence="2 3">DSM 24859</strain>
    </source>
</reference>
<dbReference type="InterPro" id="IPR043519">
    <property type="entry name" value="NT_sf"/>
</dbReference>
<dbReference type="Proteomes" id="UP000240971">
    <property type="component" value="Unassembled WGS sequence"/>
</dbReference>
<evidence type="ECO:0000313" key="2">
    <source>
        <dbReference type="EMBL" id="PSL42634.1"/>
    </source>
</evidence>